<accession>A0A7S0AVY1</accession>
<evidence type="ECO:0000256" key="1">
    <source>
        <dbReference type="SAM" id="Phobius"/>
    </source>
</evidence>
<sequence length="200" mass="21850">MTSHMPNQHLPVSTVDDDDAYDGSVDRYDMLVSAEVAAAGRMGLSQGHRCCGRNGSGCCDMRRAVVIVNVVDTAICVFYAIYFAILAVDVEKIYGGEDGKSDIEGLMVNLEHWFIFLSAIKIPLNGLGIYGAVKFKYRPVAAALAAYSLQFALNVYSINIGGLLLTGFFAYPHVVFLKELKSGVMSEMNYPTERFSCCCV</sequence>
<keyword evidence="1" id="KW-1133">Transmembrane helix</keyword>
<dbReference type="EMBL" id="HBEJ01015236">
    <property type="protein sequence ID" value="CAD8376283.1"/>
    <property type="molecule type" value="Transcribed_RNA"/>
</dbReference>
<dbReference type="AlphaFoldDB" id="A0A7S0AVY1"/>
<reference evidence="2" key="1">
    <citation type="submission" date="2021-01" db="EMBL/GenBank/DDBJ databases">
        <authorList>
            <person name="Corre E."/>
            <person name="Pelletier E."/>
            <person name="Niang G."/>
            <person name="Scheremetjew M."/>
            <person name="Finn R."/>
            <person name="Kale V."/>
            <person name="Holt S."/>
            <person name="Cochrane G."/>
            <person name="Meng A."/>
            <person name="Brown T."/>
            <person name="Cohen L."/>
        </authorList>
    </citation>
    <scope>NUCLEOTIDE SEQUENCE</scope>
    <source>
        <strain evidence="2">CCMP3303</strain>
    </source>
</reference>
<feature type="transmembrane region" description="Helical" evidence="1">
    <location>
        <begin position="145"/>
        <end position="171"/>
    </location>
</feature>
<organism evidence="2">
    <name type="scientific">Minutocellus polymorphus</name>
    <dbReference type="NCBI Taxonomy" id="265543"/>
    <lineage>
        <taxon>Eukaryota</taxon>
        <taxon>Sar</taxon>
        <taxon>Stramenopiles</taxon>
        <taxon>Ochrophyta</taxon>
        <taxon>Bacillariophyta</taxon>
        <taxon>Mediophyceae</taxon>
        <taxon>Cymatosirophycidae</taxon>
        <taxon>Cymatosirales</taxon>
        <taxon>Cymatosiraceae</taxon>
        <taxon>Minutocellus</taxon>
    </lineage>
</organism>
<feature type="transmembrane region" description="Helical" evidence="1">
    <location>
        <begin position="64"/>
        <end position="85"/>
    </location>
</feature>
<evidence type="ECO:0000313" key="2">
    <source>
        <dbReference type="EMBL" id="CAD8376283.1"/>
    </source>
</evidence>
<keyword evidence="1" id="KW-0812">Transmembrane</keyword>
<gene>
    <name evidence="2" type="ORF">MPOL1434_LOCUS8934</name>
</gene>
<proteinExistence type="predicted"/>
<name>A0A7S0AVY1_9STRA</name>
<protein>
    <submittedName>
        <fullName evidence="2">Uncharacterized protein</fullName>
    </submittedName>
</protein>
<feature type="transmembrane region" description="Helical" evidence="1">
    <location>
        <begin position="113"/>
        <end position="133"/>
    </location>
</feature>
<keyword evidence="1" id="KW-0472">Membrane</keyword>